<comment type="caution">
    <text evidence="9">The sequence shown here is derived from an EMBL/GenBank/DDBJ whole genome shotgun (WGS) entry which is preliminary data.</text>
</comment>
<feature type="compositionally biased region" description="Low complexity" evidence="7">
    <location>
        <begin position="60"/>
        <end position="75"/>
    </location>
</feature>
<dbReference type="InterPro" id="IPR015422">
    <property type="entry name" value="PyrdxlP-dep_Trfase_small"/>
</dbReference>
<evidence type="ECO:0000256" key="6">
    <source>
        <dbReference type="ARBA" id="ARBA00026106"/>
    </source>
</evidence>
<evidence type="ECO:0000313" key="10">
    <source>
        <dbReference type="Proteomes" id="UP001243364"/>
    </source>
</evidence>
<dbReference type="SUPFAM" id="SSF53383">
    <property type="entry name" value="PLP-dependent transferases"/>
    <property type="match status" value="1"/>
</dbReference>
<evidence type="ECO:0000256" key="5">
    <source>
        <dbReference type="ARBA" id="ARBA00022898"/>
    </source>
</evidence>
<comment type="similarity">
    <text evidence="2">Belongs to the class-I pyridoxal-phosphate-dependent aminotransferase family.</text>
</comment>
<evidence type="ECO:0000313" key="9">
    <source>
        <dbReference type="EMBL" id="MDQ0685948.1"/>
    </source>
</evidence>
<dbReference type="InterPro" id="IPR004839">
    <property type="entry name" value="Aminotransferase_I/II_large"/>
</dbReference>
<organism evidence="9 10">
    <name type="scientific">Streptomyces achromogenes</name>
    <dbReference type="NCBI Taxonomy" id="67255"/>
    <lineage>
        <taxon>Bacteria</taxon>
        <taxon>Bacillati</taxon>
        <taxon>Actinomycetota</taxon>
        <taxon>Actinomycetes</taxon>
        <taxon>Kitasatosporales</taxon>
        <taxon>Streptomycetaceae</taxon>
        <taxon>Streptomyces</taxon>
    </lineage>
</organism>
<dbReference type="EC" id="2.6.1.2" evidence="6"/>
<evidence type="ECO:0000256" key="2">
    <source>
        <dbReference type="ARBA" id="ARBA00007441"/>
    </source>
</evidence>
<comment type="cofactor">
    <cofactor evidence="1">
        <name>pyridoxal 5'-phosphate</name>
        <dbReference type="ChEBI" id="CHEBI:597326"/>
    </cofactor>
</comment>
<dbReference type="InterPro" id="IPR015424">
    <property type="entry name" value="PyrdxlP-dep_Trfase"/>
</dbReference>
<keyword evidence="10" id="KW-1185">Reference proteome</keyword>
<dbReference type="InterPro" id="IPR015421">
    <property type="entry name" value="PyrdxlP-dep_Trfase_major"/>
</dbReference>
<name>A0ABU0Q824_STRAH</name>
<reference evidence="9 10" key="1">
    <citation type="submission" date="2023-07" db="EMBL/GenBank/DDBJ databases">
        <title>Comparative genomics of wheat-associated soil bacteria to identify genetic determinants of phenazine resistance.</title>
        <authorList>
            <person name="Mouncey N."/>
        </authorList>
    </citation>
    <scope>NUCLEOTIDE SEQUENCE [LARGE SCALE GENOMIC DNA]</scope>
    <source>
        <strain evidence="9 10">W4I19-2</strain>
    </source>
</reference>
<feature type="compositionally biased region" description="Low complexity" evidence="7">
    <location>
        <begin position="102"/>
        <end position="119"/>
    </location>
</feature>
<evidence type="ECO:0000256" key="1">
    <source>
        <dbReference type="ARBA" id="ARBA00001933"/>
    </source>
</evidence>
<keyword evidence="4" id="KW-0808">Transferase</keyword>
<accession>A0ABU0Q824</accession>
<keyword evidence="3 9" id="KW-0032">Aminotransferase</keyword>
<dbReference type="Gene3D" id="3.90.1150.10">
    <property type="entry name" value="Aspartate Aminotransferase, domain 1"/>
    <property type="match status" value="1"/>
</dbReference>
<dbReference type="Gene3D" id="3.40.640.10">
    <property type="entry name" value="Type I PLP-dependent aspartate aminotransferase-like (Major domain)"/>
    <property type="match status" value="1"/>
</dbReference>
<dbReference type="Proteomes" id="UP001243364">
    <property type="component" value="Unassembled WGS sequence"/>
</dbReference>
<dbReference type="InterPro" id="IPR051926">
    <property type="entry name" value="Ala_Aminotransferase"/>
</dbReference>
<evidence type="ECO:0000256" key="7">
    <source>
        <dbReference type="SAM" id="MobiDB-lite"/>
    </source>
</evidence>
<proteinExistence type="inferred from homology"/>
<dbReference type="PANTHER" id="PTHR43488">
    <property type="entry name" value="GLUTAMATE-PYRUVATE AMINOTRANSFERASE ALAA"/>
    <property type="match status" value="1"/>
</dbReference>
<evidence type="ECO:0000256" key="3">
    <source>
        <dbReference type="ARBA" id="ARBA00022576"/>
    </source>
</evidence>
<dbReference type="PANTHER" id="PTHR43488:SF2">
    <property type="entry name" value="GLUTAMATE-PYRUVATE AMINOTRANSFERASE ALAA"/>
    <property type="match status" value="1"/>
</dbReference>
<dbReference type="GO" id="GO:0008483">
    <property type="term" value="F:transaminase activity"/>
    <property type="evidence" value="ECO:0007669"/>
    <property type="project" value="UniProtKB-KW"/>
</dbReference>
<sequence length="648" mass="68943">MPRPRPFPGLPFADPETEAAAVAAWLAVASADDPTEGASDAVTPEDDLGATETDGVGPTDPAEPLGAEAGPPDGLTASPDAERMSPCFPRWSPAGSPEKDIPAATAASATAPTAPAAASTRREGRPPVRCAARRRRARPPGSGPDTGSGVRTLGSSAVSSYAFSHPWAAAGSAYRSYEAGSVSAYGWYTIGCTGGTPLSPGLNMPRIVGTGATPGTAAGDNHPNHPSHVAENTLLKALSGRKLPHMQVIQSTKLANVCYEIRGPVLEEAMRLEAAGHRILKLNTGNPAAFGFEAPPEILEDILRNVSTAHGYGDAKGLLAARRAVVMHNQTLGIETDVEHVFIGNGVSELIVMAMQGLLDDGDEVLVPAPDYPLWTAAVSLSGGTAVHYRCDEQADWMPDLADIERKVTDRTKALVIINPNNPTGAVYDEAMIRGLTDIARRHNLLICSDEIYDKILYDGATHTPTAKVAPDLLTLTFNGMSKAYRVAGYRVGWMSISGPRAHADSYIEGLTILANMRLCANMPGQHGVVAALSGRQTINDLVLPGGRLKEQVDTAYELLTQIPGVTCVRPKGALYLFPRLDPAVFKIRDDRQMVLDLLRREKIMVVQGTGFNWPEPDHFRVVTLPTATDLRDAVGRIARFLDGYSQP</sequence>
<dbReference type="Pfam" id="PF00155">
    <property type="entry name" value="Aminotran_1_2"/>
    <property type="match status" value="1"/>
</dbReference>
<dbReference type="EMBL" id="JAUSYA010000001">
    <property type="protein sequence ID" value="MDQ0685948.1"/>
    <property type="molecule type" value="Genomic_DNA"/>
</dbReference>
<feature type="region of interest" description="Disordered" evidence="7">
    <location>
        <begin position="31"/>
        <end position="151"/>
    </location>
</feature>
<protein>
    <recommendedName>
        <fullName evidence="6">alanine transaminase</fullName>
        <ecNumber evidence="6">2.6.1.2</ecNumber>
    </recommendedName>
</protein>
<dbReference type="CDD" id="cd00609">
    <property type="entry name" value="AAT_like"/>
    <property type="match status" value="1"/>
</dbReference>
<keyword evidence="5" id="KW-0663">Pyridoxal phosphate</keyword>
<gene>
    <name evidence="9" type="ORF">QFZ56_004911</name>
</gene>
<evidence type="ECO:0000259" key="8">
    <source>
        <dbReference type="Pfam" id="PF00155"/>
    </source>
</evidence>
<evidence type="ECO:0000256" key="4">
    <source>
        <dbReference type="ARBA" id="ARBA00022679"/>
    </source>
</evidence>
<feature type="domain" description="Aminotransferase class I/classII large" evidence="8">
    <location>
        <begin position="279"/>
        <end position="638"/>
    </location>
</feature>